<keyword evidence="12" id="KW-0411">Iron-sulfur</keyword>
<evidence type="ECO:0000256" key="4">
    <source>
        <dbReference type="ARBA" id="ARBA00012821"/>
    </source>
</evidence>
<protein>
    <recommendedName>
        <fullName evidence="5">S-adenosyl-L-methionine-dependent tRNA 4-demethylwyosine synthase TYW1</fullName>
        <ecNumber evidence="4">4.1.3.44</ecNumber>
    </recommendedName>
    <alternativeName>
        <fullName evidence="18">Radical S-adenosyl methionine and flavodoxin domain-containing protein 1</fullName>
    </alternativeName>
    <alternativeName>
        <fullName evidence="16">tRNA wybutosine-synthesizing protein 1 homolog</fullName>
    </alternativeName>
    <alternativeName>
        <fullName evidence="17">tRNA-yW-synthesizing protein</fullName>
    </alternativeName>
</protein>
<dbReference type="GO" id="GO:0046872">
    <property type="term" value="F:metal ion binding"/>
    <property type="evidence" value="ECO:0007669"/>
    <property type="project" value="UniProtKB-KW"/>
</dbReference>
<keyword evidence="7" id="KW-0949">S-adenosyl-L-methionine</keyword>
<dbReference type="PRINTS" id="PR00369">
    <property type="entry name" value="FLAVODOXIN"/>
</dbReference>
<evidence type="ECO:0000256" key="11">
    <source>
        <dbReference type="ARBA" id="ARBA00023004"/>
    </source>
</evidence>
<dbReference type="InterPro" id="IPR013785">
    <property type="entry name" value="Aldolase_TIM"/>
</dbReference>
<dbReference type="GO" id="GO:0031591">
    <property type="term" value="P:wybutosine biosynthetic process"/>
    <property type="evidence" value="ECO:0007669"/>
    <property type="project" value="TreeGrafter"/>
</dbReference>
<evidence type="ECO:0000256" key="14">
    <source>
        <dbReference type="ARBA" id="ARBA00025368"/>
    </source>
</evidence>
<feature type="region of interest" description="Disordered" evidence="19">
    <location>
        <begin position="301"/>
        <end position="342"/>
    </location>
</feature>
<dbReference type="EMBL" id="OE840772">
    <property type="protein sequence ID" value="CAD7592518.1"/>
    <property type="molecule type" value="Genomic_DNA"/>
</dbReference>
<evidence type="ECO:0000256" key="20">
    <source>
        <dbReference type="SAM" id="Phobius"/>
    </source>
</evidence>
<evidence type="ECO:0000256" key="1">
    <source>
        <dbReference type="ARBA" id="ARBA00001966"/>
    </source>
</evidence>
<keyword evidence="20" id="KW-0472">Membrane</keyword>
<evidence type="ECO:0000256" key="16">
    <source>
        <dbReference type="ARBA" id="ARBA00078095"/>
    </source>
</evidence>
<evidence type="ECO:0000256" key="15">
    <source>
        <dbReference type="ARBA" id="ARBA00049466"/>
    </source>
</evidence>
<dbReference type="SFLD" id="SFLDS00029">
    <property type="entry name" value="Radical_SAM"/>
    <property type="match status" value="1"/>
</dbReference>
<dbReference type="PROSITE" id="PS51918">
    <property type="entry name" value="RADICAL_SAM"/>
    <property type="match status" value="1"/>
</dbReference>
<feature type="compositionally biased region" description="Basic and acidic residues" evidence="19">
    <location>
        <begin position="310"/>
        <end position="327"/>
    </location>
</feature>
<evidence type="ECO:0000256" key="2">
    <source>
        <dbReference type="ARBA" id="ARBA00004797"/>
    </source>
</evidence>
<keyword evidence="8" id="KW-0819">tRNA processing</keyword>
<dbReference type="Gene3D" id="3.40.50.360">
    <property type="match status" value="1"/>
</dbReference>
<keyword evidence="20" id="KW-0812">Transmembrane</keyword>
<dbReference type="Pfam" id="PF08608">
    <property type="entry name" value="Wyosine_form"/>
    <property type="match status" value="1"/>
</dbReference>
<dbReference type="GO" id="GO:0051539">
    <property type="term" value="F:4 iron, 4 sulfur cluster binding"/>
    <property type="evidence" value="ECO:0007669"/>
    <property type="project" value="UniProtKB-KW"/>
</dbReference>
<evidence type="ECO:0000256" key="8">
    <source>
        <dbReference type="ARBA" id="ARBA00022694"/>
    </source>
</evidence>
<dbReference type="PROSITE" id="PS50902">
    <property type="entry name" value="FLAVODOXIN_LIKE"/>
    <property type="match status" value="1"/>
</dbReference>
<comment type="function">
    <text evidence="14">Probable component of the wybutosine biosynthesis pathway. Wybutosine is a hyper modified guanosine with a tricyclic base found at the 3'-position adjacent to the anticodon of eukaryotic phenylalanine tRNA. Catalyzes the condensation of N-methylguanine with 2 carbon atoms from pyruvate to form the tricyclic 4-demethylwyosine, an intermediate in wybutosine biosynthesis.</text>
</comment>
<evidence type="ECO:0000256" key="18">
    <source>
        <dbReference type="ARBA" id="ARBA00082357"/>
    </source>
</evidence>
<feature type="domain" description="Flavodoxin-like" evidence="21">
    <location>
        <begin position="114"/>
        <end position="290"/>
    </location>
</feature>
<keyword evidence="11" id="KW-0408">Iron</keyword>
<comment type="cofactor">
    <cofactor evidence="1">
        <name>[4Fe-4S] cluster</name>
        <dbReference type="ChEBI" id="CHEBI:49883"/>
    </cofactor>
</comment>
<dbReference type="GO" id="GO:0010181">
    <property type="term" value="F:FMN binding"/>
    <property type="evidence" value="ECO:0007669"/>
    <property type="project" value="InterPro"/>
</dbReference>
<feature type="compositionally biased region" description="Acidic residues" evidence="19">
    <location>
        <begin position="329"/>
        <end position="339"/>
    </location>
</feature>
<evidence type="ECO:0000256" key="13">
    <source>
        <dbReference type="ARBA" id="ARBA00023239"/>
    </source>
</evidence>
<dbReference type="PANTHER" id="PTHR13930">
    <property type="entry name" value="S-ADENOSYL-L-METHIONINE-DEPENDENT TRNA 4-DEMETHYLWYOSINE SYNTHASE"/>
    <property type="match status" value="1"/>
</dbReference>
<dbReference type="GO" id="GO:0102521">
    <property type="term" value="F:tRNA-4-demethylwyosine synthase activity"/>
    <property type="evidence" value="ECO:0007669"/>
    <property type="project" value="UniProtKB-EC"/>
</dbReference>
<dbReference type="InterPro" id="IPR008254">
    <property type="entry name" value="Flavodoxin/NO_synth"/>
</dbReference>
<feature type="transmembrane region" description="Helical" evidence="20">
    <location>
        <begin position="7"/>
        <end position="31"/>
    </location>
</feature>
<evidence type="ECO:0000256" key="17">
    <source>
        <dbReference type="ARBA" id="ARBA00081169"/>
    </source>
</evidence>
<evidence type="ECO:0000256" key="6">
    <source>
        <dbReference type="ARBA" id="ARBA00022485"/>
    </source>
</evidence>
<evidence type="ECO:0000256" key="19">
    <source>
        <dbReference type="SAM" id="MobiDB-lite"/>
    </source>
</evidence>
<name>A0A7R9JX79_TIMGE</name>
<dbReference type="InterPro" id="IPR058240">
    <property type="entry name" value="rSAM_sf"/>
</dbReference>
<dbReference type="SUPFAM" id="SSF52218">
    <property type="entry name" value="Flavoproteins"/>
    <property type="match status" value="1"/>
</dbReference>
<evidence type="ECO:0000256" key="3">
    <source>
        <dbReference type="ARBA" id="ARBA00010115"/>
    </source>
</evidence>
<dbReference type="SFLD" id="SFLDF00284">
    <property type="entry name" value="tRNA_wybutosine-synthesizing"/>
    <property type="match status" value="1"/>
</dbReference>
<comment type="catalytic activity">
    <reaction evidence="15">
        <text>N(1)-methylguanosine(37) in tRNA(Phe) + pyruvate + S-adenosyl-L-methionine = 4-demethylwyosine(37) in tRNA(Phe) + 5'-deoxyadenosine + L-methionine + CO2 + H2O</text>
        <dbReference type="Rhea" id="RHEA:36347"/>
        <dbReference type="Rhea" id="RHEA-COMP:10164"/>
        <dbReference type="Rhea" id="RHEA-COMP:10165"/>
        <dbReference type="ChEBI" id="CHEBI:15361"/>
        <dbReference type="ChEBI" id="CHEBI:15377"/>
        <dbReference type="ChEBI" id="CHEBI:16526"/>
        <dbReference type="ChEBI" id="CHEBI:17319"/>
        <dbReference type="ChEBI" id="CHEBI:57844"/>
        <dbReference type="ChEBI" id="CHEBI:59789"/>
        <dbReference type="ChEBI" id="CHEBI:64315"/>
        <dbReference type="ChEBI" id="CHEBI:73542"/>
        <dbReference type="EC" id="4.1.3.44"/>
    </reaction>
</comment>
<dbReference type="SFLD" id="SFLDG01071">
    <property type="entry name" value="tRNA_wybutosine-synthesizing"/>
    <property type="match status" value="1"/>
</dbReference>
<sequence>MITIFGVPFFGASFMPTLVAVVTIYIAWSWFAKKQNGNKICSLEAINPVTADSLSRQVVENGKGPLISIDDKVGLKKIVAKTRKKSCGGKGGKCCGSKKGKSKCLTIEGVIERLKVFYGTQTGKSKVFSTILAKSAEEKSLPVELVDLSTYDPEDKLTEELANAPVVLSQTTEDGEIETSGQSLCVFVLPTHAEGKPPEAAAWFYKWLQEAAHDFRVERALLKGMKYAVFGLGNSQYADHFNEVGRSVDHWLHKLQAVRVAKLGAGDEDTAASRHGSIEADFDDWQNALMGCVEKWQAKSNCRCGGKSQPQEERIEEASSCDSRSDAGEASDSEWDSDPSQEVKSAVLDMEELGNFSSALRAARKRKESEESEGTREMITPLLRESLTKQGYKLIGSHSGVKMCRWTKSMLRGRGGCYKHSFYGIESHRCMETTPSLACANKCVFCWRHHSNPVGTEWRWKMDQPEEILAGALEAHYKMINQFKGVPGVKPDRLAEGFQAKHCALSLVGEPIMYPEINKFVKLLHQKEISSFLVTNAQFPEAIREMSPVTQLYVSVDASTKDSLKKIDRPLFRDFWERFVDSLKALSEKGQRTVYRLTLVKAWNVDELENYAKLVEIGKPDFIEVKGVTFCGTSKASNLTMENVPWHEEVVSFVQKLADLLPEYAIASEHEHSNCVLVAHKKFQVDGEWSTWIDYDKFHELVQKFYSTNGESSFTALDYMRKTPDWAVYGSSEQGFDPVETRWHRKSNTTKDISGC</sequence>
<comment type="similarity">
    <text evidence="3">Belongs to the TYW1 family.</text>
</comment>
<dbReference type="Gene3D" id="3.20.20.70">
    <property type="entry name" value="Aldolase class I"/>
    <property type="match status" value="1"/>
</dbReference>
<dbReference type="CDD" id="cd01335">
    <property type="entry name" value="Radical_SAM"/>
    <property type="match status" value="1"/>
</dbReference>
<keyword evidence="10" id="KW-0547">Nucleotide-binding</keyword>
<dbReference type="UniPathway" id="UPA00375"/>
<keyword evidence="20" id="KW-1133">Transmembrane helix</keyword>
<accession>A0A7R9JX79</accession>
<evidence type="ECO:0000256" key="12">
    <source>
        <dbReference type="ARBA" id="ARBA00023014"/>
    </source>
</evidence>
<dbReference type="InterPro" id="IPR001094">
    <property type="entry name" value="Flavdoxin-like"/>
</dbReference>
<dbReference type="EC" id="4.1.3.44" evidence="4"/>
<keyword evidence="6" id="KW-0004">4Fe-4S</keyword>
<proteinExistence type="inferred from homology"/>
<dbReference type="AlphaFoldDB" id="A0A7R9JX79"/>
<dbReference type="Pfam" id="PF04055">
    <property type="entry name" value="Radical_SAM"/>
    <property type="match status" value="1"/>
</dbReference>
<evidence type="ECO:0000256" key="9">
    <source>
        <dbReference type="ARBA" id="ARBA00022723"/>
    </source>
</evidence>
<comment type="pathway">
    <text evidence="2">tRNA modification; wybutosine-tRNA(Phe) biosynthesis.</text>
</comment>
<keyword evidence="9" id="KW-0479">Metal-binding</keyword>
<evidence type="ECO:0000256" key="7">
    <source>
        <dbReference type="ARBA" id="ARBA00022691"/>
    </source>
</evidence>
<organism evidence="23">
    <name type="scientific">Timema genevievae</name>
    <name type="common">Walking stick</name>
    <dbReference type="NCBI Taxonomy" id="629358"/>
    <lineage>
        <taxon>Eukaryota</taxon>
        <taxon>Metazoa</taxon>
        <taxon>Ecdysozoa</taxon>
        <taxon>Arthropoda</taxon>
        <taxon>Hexapoda</taxon>
        <taxon>Insecta</taxon>
        <taxon>Pterygota</taxon>
        <taxon>Neoptera</taxon>
        <taxon>Polyneoptera</taxon>
        <taxon>Phasmatodea</taxon>
        <taxon>Timematodea</taxon>
        <taxon>Timematoidea</taxon>
        <taxon>Timematidae</taxon>
        <taxon>Timema</taxon>
    </lineage>
</organism>
<dbReference type="InterPro" id="IPR034556">
    <property type="entry name" value="tRNA_wybutosine-synthase"/>
</dbReference>
<dbReference type="InterPro" id="IPR029039">
    <property type="entry name" value="Flavoprotein-like_sf"/>
</dbReference>
<dbReference type="SUPFAM" id="SSF102114">
    <property type="entry name" value="Radical SAM enzymes"/>
    <property type="match status" value="1"/>
</dbReference>
<dbReference type="Pfam" id="PF00258">
    <property type="entry name" value="Flavodoxin_1"/>
    <property type="match status" value="1"/>
</dbReference>
<dbReference type="FunFam" id="3.20.20.70:FF:000196">
    <property type="entry name" value="S-adenosyl-L-methionine-dependent tRNA 4-demethylwyosine synthase"/>
    <property type="match status" value="1"/>
</dbReference>
<evidence type="ECO:0000259" key="21">
    <source>
        <dbReference type="PROSITE" id="PS50902"/>
    </source>
</evidence>
<evidence type="ECO:0000256" key="10">
    <source>
        <dbReference type="ARBA" id="ARBA00022741"/>
    </source>
</evidence>
<dbReference type="PANTHER" id="PTHR13930:SF0">
    <property type="entry name" value="S-ADENOSYL-L-METHIONINE-DEPENDENT TRNA 4-DEMETHYLWYOSINE SYNTHASE TYW1-RELATED"/>
    <property type="match status" value="1"/>
</dbReference>
<keyword evidence="13" id="KW-0456">Lyase</keyword>
<evidence type="ECO:0000259" key="22">
    <source>
        <dbReference type="PROSITE" id="PS51918"/>
    </source>
</evidence>
<dbReference type="InterPro" id="IPR007197">
    <property type="entry name" value="rSAM"/>
</dbReference>
<dbReference type="InterPro" id="IPR013917">
    <property type="entry name" value="tRNA_wybutosine-synth"/>
</dbReference>
<reference evidence="23" key="1">
    <citation type="submission" date="2020-11" db="EMBL/GenBank/DDBJ databases">
        <authorList>
            <person name="Tran Van P."/>
        </authorList>
    </citation>
    <scope>NUCLEOTIDE SEQUENCE</scope>
</reference>
<evidence type="ECO:0000313" key="23">
    <source>
        <dbReference type="EMBL" id="CAD7592518.1"/>
    </source>
</evidence>
<gene>
    <name evidence="23" type="ORF">TGEB3V08_LOCUS4958</name>
</gene>
<feature type="domain" description="Radical SAM core" evidence="22">
    <location>
        <begin position="423"/>
        <end position="667"/>
    </location>
</feature>
<evidence type="ECO:0000256" key="5">
    <source>
        <dbReference type="ARBA" id="ARBA00017596"/>
    </source>
</evidence>